<reference evidence="2 3" key="1">
    <citation type="submission" date="2017-02" db="EMBL/GenBank/DDBJ databases">
        <title>The new phylogeny of genus Mycobacterium.</title>
        <authorList>
            <person name="Tortoli E."/>
            <person name="Trovato A."/>
            <person name="Cirillo D.M."/>
        </authorList>
    </citation>
    <scope>NUCLEOTIDE SEQUENCE [LARGE SCALE GENOMIC DNA]</scope>
    <source>
        <strain evidence="2 3">DSM 44049</strain>
    </source>
</reference>
<protein>
    <recommendedName>
        <fullName evidence="1">Winged helix-turn-helix domain-containing protein</fullName>
    </recommendedName>
</protein>
<comment type="caution">
    <text evidence="2">The sequence shown here is derived from an EMBL/GenBank/DDBJ whole genome shotgun (WGS) entry which is preliminary data.</text>
</comment>
<dbReference type="PANTHER" id="PTHR47691:SF3">
    <property type="entry name" value="HTH-TYPE TRANSCRIPTIONAL REGULATOR RV0890C-RELATED"/>
    <property type="match status" value="1"/>
</dbReference>
<accession>A0A1E3RX90</accession>
<dbReference type="AlphaFoldDB" id="A0A1E3RX90"/>
<dbReference type="Proteomes" id="UP000192739">
    <property type="component" value="Unassembled WGS sequence"/>
</dbReference>
<evidence type="ECO:0000259" key="1">
    <source>
        <dbReference type="Pfam" id="PF25872"/>
    </source>
</evidence>
<dbReference type="Pfam" id="PF25872">
    <property type="entry name" value="HTH_77"/>
    <property type="match status" value="1"/>
</dbReference>
<gene>
    <name evidence="2" type="ORF">BST27_30305</name>
</gene>
<sequence>MEWSHALLTEPERVLFRRLAVFPGGFDLAAAQAVGGGAEVQRYQVLDQLSLLVDKSLVVADDRVGRTRYRLLETVRQYAAEQLGESGEVDAVRARHRDYYTALAVELDAPAGSDYEGRLAQAELEIDNLRAAFGFSREHHDVEPALTLVSSLQALWFTRGRIREGRALLDAALSDLNSRHAPVAAAVRSRALADKAFLDAWVGDVDSLDQAERALTIARELDEPALLARALTACGFCAGQGYNAALAHKYFAEAIGLARALDDRWRLSQILAWQAGAGAIAGDPSAVCTAGREGRELADSIGDRFHSRQCRHWLGYAQMIQGDLAGAVRELGRLVVEAEAAQDEISRVVSLGTQAIALAYQGQVAAARAAAHATLQGGLELGGRFAAFGYVASGFAALAAGDAAGIHETREASRQHTSVVGTTVAVQRIWNVESALADGDFAAARKLADEAVSTLTGWYSVWMLTLRARLAIAIGEIGQAERDARNALALGVEIKSHLGIPNILECLAVLASKDGNDREAARLFAAAEAAWQRIGAVRFKIYDASYEASVAALQKAMGEKEFEKAWAEGTALSVEEAIGYAQRGHGRYKRSVSGWASLTPTVNGHLEVPVFGQEKSPPLSG</sequence>
<proteinExistence type="predicted"/>
<dbReference type="PANTHER" id="PTHR47691">
    <property type="entry name" value="REGULATOR-RELATED"/>
    <property type="match status" value="1"/>
</dbReference>
<dbReference type="SUPFAM" id="SSF48452">
    <property type="entry name" value="TPR-like"/>
    <property type="match status" value="1"/>
</dbReference>
<dbReference type="EMBL" id="MVHT01000212">
    <property type="protein sequence ID" value="ORA86922.1"/>
    <property type="molecule type" value="Genomic_DNA"/>
</dbReference>
<dbReference type="Gene3D" id="1.25.40.10">
    <property type="entry name" value="Tetratricopeptide repeat domain"/>
    <property type="match status" value="1"/>
</dbReference>
<dbReference type="InterPro" id="IPR058852">
    <property type="entry name" value="HTH_77"/>
</dbReference>
<feature type="domain" description="Winged helix-turn-helix" evidence="1">
    <location>
        <begin position="8"/>
        <end position="83"/>
    </location>
</feature>
<keyword evidence="3" id="KW-1185">Reference proteome</keyword>
<evidence type="ECO:0000313" key="2">
    <source>
        <dbReference type="EMBL" id="ORA86922.1"/>
    </source>
</evidence>
<name>A0A1E3RX90_MYCIE</name>
<evidence type="ECO:0000313" key="3">
    <source>
        <dbReference type="Proteomes" id="UP000192739"/>
    </source>
</evidence>
<dbReference type="InterPro" id="IPR011990">
    <property type="entry name" value="TPR-like_helical_dom_sf"/>
</dbReference>
<dbReference type="STRING" id="28445.BHQ20_29490"/>
<organism evidence="2 3">
    <name type="scientific">Mycobacterium intermedium</name>
    <dbReference type="NCBI Taxonomy" id="28445"/>
    <lineage>
        <taxon>Bacteria</taxon>
        <taxon>Bacillati</taxon>
        <taxon>Actinomycetota</taxon>
        <taxon>Actinomycetes</taxon>
        <taxon>Mycobacteriales</taxon>
        <taxon>Mycobacteriaceae</taxon>
        <taxon>Mycobacterium</taxon>
        <taxon>Mycobacterium simiae complex</taxon>
    </lineage>
</organism>